<organism evidence="6 7">
    <name type="scientific">Cryptolaemus montrouzieri</name>
    <dbReference type="NCBI Taxonomy" id="559131"/>
    <lineage>
        <taxon>Eukaryota</taxon>
        <taxon>Metazoa</taxon>
        <taxon>Ecdysozoa</taxon>
        <taxon>Arthropoda</taxon>
        <taxon>Hexapoda</taxon>
        <taxon>Insecta</taxon>
        <taxon>Pterygota</taxon>
        <taxon>Neoptera</taxon>
        <taxon>Endopterygota</taxon>
        <taxon>Coleoptera</taxon>
        <taxon>Polyphaga</taxon>
        <taxon>Cucujiformia</taxon>
        <taxon>Coccinelloidea</taxon>
        <taxon>Coccinellidae</taxon>
        <taxon>Scymninae</taxon>
        <taxon>Scymnini</taxon>
        <taxon>Cryptolaemus</taxon>
    </lineage>
</organism>
<dbReference type="Gene3D" id="3.30.40.10">
    <property type="entry name" value="Zinc/RING finger domain, C3HC4 (zinc finger)"/>
    <property type="match status" value="1"/>
</dbReference>
<evidence type="ECO:0000256" key="1">
    <source>
        <dbReference type="ARBA" id="ARBA00022771"/>
    </source>
</evidence>
<keyword evidence="7" id="KW-1185">Reference proteome</keyword>
<proteinExistence type="predicted"/>
<dbReference type="PANTHER" id="PTHR13459:SF1">
    <property type="entry name" value="E3 UBIQUITIN-PROTEIN LIGASE RNF220 ISOFORM X1"/>
    <property type="match status" value="1"/>
</dbReference>
<feature type="region of interest" description="Disordered" evidence="4">
    <location>
        <begin position="55"/>
        <end position="112"/>
    </location>
</feature>
<dbReference type="InterPro" id="IPR040178">
    <property type="entry name" value="RNF220_RING"/>
</dbReference>
<dbReference type="PANTHER" id="PTHR13459">
    <property type="entry name" value="E3 UBIQUITIN-PROTEIN LIGASE RNF220 ISOFORM X1"/>
    <property type="match status" value="1"/>
</dbReference>
<evidence type="ECO:0000259" key="5">
    <source>
        <dbReference type="PROSITE" id="PS50089"/>
    </source>
</evidence>
<dbReference type="InterPro" id="IPR052443">
    <property type="entry name" value="E3_ubiq-ligase_RNF220-like"/>
</dbReference>
<feature type="region of interest" description="Disordered" evidence="4">
    <location>
        <begin position="244"/>
        <end position="271"/>
    </location>
</feature>
<evidence type="ECO:0000256" key="4">
    <source>
        <dbReference type="SAM" id="MobiDB-lite"/>
    </source>
</evidence>
<feature type="compositionally biased region" description="Low complexity" evidence="4">
    <location>
        <begin position="254"/>
        <end position="267"/>
    </location>
</feature>
<dbReference type="InterPro" id="IPR013083">
    <property type="entry name" value="Znf_RING/FYVE/PHD"/>
</dbReference>
<name>A0ABD2PH59_9CUCU</name>
<dbReference type="Proteomes" id="UP001516400">
    <property type="component" value="Unassembled WGS sequence"/>
</dbReference>
<keyword evidence="2" id="KW-0862">Zinc</keyword>
<dbReference type="GO" id="GO:0008270">
    <property type="term" value="F:zinc ion binding"/>
    <property type="evidence" value="ECO:0007669"/>
    <property type="project" value="UniProtKB-KW"/>
</dbReference>
<keyword evidence="1 3" id="KW-0479">Metal-binding</keyword>
<dbReference type="InterPro" id="IPR001841">
    <property type="entry name" value="Znf_RING"/>
</dbReference>
<feature type="domain" description="RING-type" evidence="5">
    <location>
        <begin position="297"/>
        <end position="336"/>
    </location>
</feature>
<evidence type="ECO:0000256" key="3">
    <source>
        <dbReference type="PROSITE-ProRule" id="PRU00175"/>
    </source>
</evidence>
<gene>
    <name evidence="6" type="ORF">HHI36_023627</name>
</gene>
<dbReference type="PROSITE" id="PS50089">
    <property type="entry name" value="ZF_RING_2"/>
    <property type="match status" value="1"/>
</dbReference>
<keyword evidence="1 3" id="KW-0863">Zinc-finger</keyword>
<dbReference type="Pfam" id="PF13923">
    <property type="entry name" value="zf-C3HC4_2"/>
    <property type="match status" value="1"/>
</dbReference>
<comment type="caution">
    <text evidence="6">The sequence shown here is derived from an EMBL/GenBank/DDBJ whole genome shotgun (WGS) entry which is preliminary data.</text>
</comment>
<reference evidence="6 7" key="1">
    <citation type="journal article" date="2021" name="BMC Biol.">
        <title>Horizontally acquired antibacterial genes associated with adaptive radiation of ladybird beetles.</title>
        <authorList>
            <person name="Li H.S."/>
            <person name="Tang X.F."/>
            <person name="Huang Y.H."/>
            <person name="Xu Z.Y."/>
            <person name="Chen M.L."/>
            <person name="Du X.Y."/>
            <person name="Qiu B.Y."/>
            <person name="Chen P.T."/>
            <person name="Zhang W."/>
            <person name="Slipinski A."/>
            <person name="Escalona H.E."/>
            <person name="Waterhouse R.M."/>
            <person name="Zwick A."/>
            <person name="Pang H."/>
        </authorList>
    </citation>
    <scope>NUCLEOTIDE SEQUENCE [LARGE SCALE GENOMIC DNA]</scope>
    <source>
        <strain evidence="6">SYSU2018</strain>
    </source>
</reference>
<accession>A0ABD2PH59</accession>
<evidence type="ECO:0000313" key="6">
    <source>
        <dbReference type="EMBL" id="KAL3290279.1"/>
    </source>
</evidence>
<feature type="compositionally biased region" description="Basic residues" evidence="4">
    <location>
        <begin position="100"/>
        <end position="112"/>
    </location>
</feature>
<dbReference type="EMBL" id="JABFTP020000186">
    <property type="protein sequence ID" value="KAL3290279.1"/>
    <property type="molecule type" value="Genomic_DNA"/>
</dbReference>
<evidence type="ECO:0000256" key="2">
    <source>
        <dbReference type="ARBA" id="ARBA00022833"/>
    </source>
</evidence>
<feature type="compositionally biased region" description="Low complexity" evidence="4">
    <location>
        <begin position="70"/>
        <end position="86"/>
    </location>
</feature>
<sequence>MDNESQPSTSGYFEEAGRGYRLKKKQIDPIVCPVCGVTLRTSEVEMHLTSEIEKLNRLPPSKLRTNGKCTPSSSTSNGSSPKSPTNSDKDKNWETYQKVRSNRQSRQKVKSRKRKSEEVVCPICNTDISAIAEDLMMHVEMCLRRSESCNETEETNETIDVEAFEEYEWAGQSRIRATSLLPGGVSSLGSSLSMADDDEDLNVEDVDDSQVYGAPQYSECDVILPCNDKDNIALRKAVIGMDPRTANNIEEESSSTPEESPSYSGTSNGSDPVVEVLKSRIRELENREQSKEDSFKCLICMDRYHTPVISVCCWHVHCEQCWLQTLGAKKLCPQCNMITSPSDLRRIYM</sequence>
<dbReference type="SUPFAM" id="SSF57850">
    <property type="entry name" value="RING/U-box"/>
    <property type="match status" value="1"/>
</dbReference>
<protein>
    <recommendedName>
        <fullName evidence="5">RING-type domain-containing protein</fullName>
    </recommendedName>
</protein>
<dbReference type="AlphaFoldDB" id="A0ABD2PH59"/>
<evidence type="ECO:0000313" key="7">
    <source>
        <dbReference type="Proteomes" id="UP001516400"/>
    </source>
</evidence>
<dbReference type="InterPro" id="IPR031824">
    <property type="entry name" value="RNF220_mid"/>
</dbReference>
<dbReference type="Pfam" id="PF15926">
    <property type="entry name" value="RNF220"/>
    <property type="match status" value="1"/>
</dbReference>
<dbReference type="CDD" id="cd16563">
    <property type="entry name" value="RING-HC_RNF220"/>
    <property type="match status" value="1"/>
</dbReference>